<sequence length="338" mass="38989">MDKEYYKILFEKYLRDDISEEEKDKIVTWMRENTAFSAWWEKEFDSCSSKIDTALKDNMLVYIKSLVLPTESINIQDENLVKRRKNIFLSRKGFSRLVKWAAVLFIPLILAFMGWYYLNPVDKEQVPFIVKVPNGDMTTVMMPDGTDIMLNSGSQLMYGESYGKDERRVKLYGEGYFKVAHDTRRPFIVQLEVLEIKVLGTVFNVRAYSDSQDITIVLLEGKVRVNSETASVSMQPGEKLTYNRITRRFDSEKVNAGNFIAWTSGKLYFNNESLENIVKTLSRVYDVTIRYDSSEIADEYFTGTIPGGGIKNALDILKLTSSFDYVIDGTTIILRSKY</sequence>
<dbReference type="Pfam" id="PF16344">
    <property type="entry name" value="FecR_C"/>
    <property type="match status" value="1"/>
</dbReference>
<keyword evidence="1" id="KW-1133">Transmembrane helix</keyword>
<evidence type="ECO:0000256" key="1">
    <source>
        <dbReference type="SAM" id="Phobius"/>
    </source>
</evidence>
<organism evidence="4 5">
    <name type="scientific">Coprobacter tertius</name>
    <dbReference type="NCBI Taxonomy" id="2944915"/>
    <lineage>
        <taxon>Bacteria</taxon>
        <taxon>Pseudomonadati</taxon>
        <taxon>Bacteroidota</taxon>
        <taxon>Bacteroidia</taxon>
        <taxon>Bacteroidales</taxon>
        <taxon>Barnesiellaceae</taxon>
        <taxon>Coprobacter</taxon>
    </lineage>
</organism>
<gene>
    <name evidence="4" type="ORF">NMU02_06555</name>
</gene>
<protein>
    <submittedName>
        <fullName evidence="4">DUF4974 domain-containing protein</fullName>
    </submittedName>
</protein>
<dbReference type="Pfam" id="PF04773">
    <property type="entry name" value="FecR"/>
    <property type="match status" value="1"/>
</dbReference>
<feature type="domain" description="Protein FecR C-terminal" evidence="3">
    <location>
        <begin position="266"/>
        <end position="334"/>
    </location>
</feature>
<feature type="transmembrane region" description="Helical" evidence="1">
    <location>
        <begin position="97"/>
        <end position="118"/>
    </location>
</feature>
<evidence type="ECO:0000313" key="5">
    <source>
        <dbReference type="Proteomes" id="UP001205603"/>
    </source>
</evidence>
<evidence type="ECO:0000313" key="4">
    <source>
        <dbReference type="EMBL" id="MCP9611747.1"/>
    </source>
</evidence>
<feature type="domain" description="FecR protein" evidence="2">
    <location>
        <begin position="131"/>
        <end position="224"/>
    </location>
</feature>
<dbReference type="Proteomes" id="UP001205603">
    <property type="component" value="Unassembled WGS sequence"/>
</dbReference>
<dbReference type="PIRSF" id="PIRSF018266">
    <property type="entry name" value="FecR"/>
    <property type="match status" value="1"/>
</dbReference>
<proteinExistence type="predicted"/>
<keyword evidence="1" id="KW-0472">Membrane</keyword>
<evidence type="ECO:0000259" key="2">
    <source>
        <dbReference type="Pfam" id="PF04773"/>
    </source>
</evidence>
<keyword evidence="5" id="KW-1185">Reference proteome</keyword>
<reference evidence="4 5" key="1">
    <citation type="submission" date="2022-07" db="EMBL/GenBank/DDBJ databases">
        <title>Fecal culturing of patients with breast cancer.</title>
        <authorList>
            <person name="Teng N.M.Y."/>
            <person name="Kiu R."/>
            <person name="Evans R."/>
            <person name="Baker D.J."/>
            <person name="Zenner C."/>
            <person name="Robinson S.D."/>
            <person name="Hall L.J."/>
        </authorList>
    </citation>
    <scope>NUCLEOTIDE SEQUENCE [LARGE SCALE GENOMIC DNA]</scope>
    <source>
        <strain evidence="4 5">LH1063</strain>
    </source>
</reference>
<dbReference type="InterPro" id="IPR032508">
    <property type="entry name" value="FecR_C"/>
</dbReference>
<accession>A0ABT1MGH7</accession>
<evidence type="ECO:0000259" key="3">
    <source>
        <dbReference type="Pfam" id="PF16344"/>
    </source>
</evidence>
<dbReference type="Gene3D" id="2.60.120.1440">
    <property type="match status" value="1"/>
</dbReference>
<dbReference type="PANTHER" id="PTHR30273:SF2">
    <property type="entry name" value="PROTEIN FECR"/>
    <property type="match status" value="1"/>
</dbReference>
<dbReference type="Gene3D" id="3.55.50.30">
    <property type="match status" value="1"/>
</dbReference>
<dbReference type="RefSeq" id="WP_255026737.1">
    <property type="nucleotide sequence ID" value="NZ_JANDHW010000005.1"/>
</dbReference>
<dbReference type="InterPro" id="IPR012373">
    <property type="entry name" value="Ferrdict_sens_TM"/>
</dbReference>
<dbReference type="InterPro" id="IPR006860">
    <property type="entry name" value="FecR"/>
</dbReference>
<keyword evidence="1" id="KW-0812">Transmembrane</keyword>
<name>A0ABT1MGH7_9BACT</name>
<dbReference type="EMBL" id="JANDHW010000005">
    <property type="protein sequence ID" value="MCP9611747.1"/>
    <property type="molecule type" value="Genomic_DNA"/>
</dbReference>
<dbReference type="PANTHER" id="PTHR30273">
    <property type="entry name" value="PERIPLASMIC SIGNAL SENSOR AND SIGMA FACTOR ACTIVATOR FECR-RELATED"/>
    <property type="match status" value="1"/>
</dbReference>
<comment type="caution">
    <text evidence="4">The sequence shown here is derived from an EMBL/GenBank/DDBJ whole genome shotgun (WGS) entry which is preliminary data.</text>
</comment>